<organism evidence="1 2">
    <name type="scientific">Kolteria novifilia</name>
    <dbReference type="NCBI Taxonomy" id="2527975"/>
    <lineage>
        <taxon>Bacteria</taxon>
        <taxon>Pseudomonadati</taxon>
        <taxon>Planctomycetota</taxon>
        <taxon>Planctomycetia</taxon>
        <taxon>Kolteriales</taxon>
        <taxon>Kolteriaceae</taxon>
        <taxon>Kolteria</taxon>
    </lineage>
</organism>
<dbReference type="KEGG" id="knv:Pan216_08190"/>
<gene>
    <name evidence="1" type="ORF">Pan216_08190</name>
</gene>
<dbReference type="AlphaFoldDB" id="A0A518AZ64"/>
<sequence length="1114" mass="123505">MIRALLTLSLLAAPPPTAQRGEEVSLIDAGKEHGGWTFDNGKEFPGARGGLELSKKQHREQPVLELKADFRKGGGYVQAATKLPELPLDTLSFWIETPPGVTAVPVRLGDGSGQCHQLKLKINDRGGWQRIVLPVDRYFRHQGTADALDITSQYQKWGGANDGKWHQPGKYFVVLCTRGMGDASTIRLSDVQLRPARPKTSITKTIPLDEELAHGQPGWAFNPGHEYPGAKGGLEVTKDQTVSGHHALRLHGDFTGGGAYVGIRKRFENLDVKSIDAIRMKLRSDTTKQFALRMVDGSGQTHQRKGIAFTPDGQWHDLIIRPEEVAGGEHWGGANDGKWHGSPRLVELMLNTRSHKDNKPELLLADIRGDVVVEATTTAASFTESFDSAKALHDGWRTTGDVLLADGTLTLARTLDHLQAETAATSKPFAVAPGTWRIRYRQKPTLHSPDNSYRGRVLLELLGPSGKVIETMPIAIGHGRHDWTTIDQTVTIPRGIATARLRIDLQKTYGTYQVDDLAAARLGVQPIEQRIARVLISSPAIGNLFLPEEPVVFQVTIEATKPLAPSDRTLYYSVRDYWNAEQLPPGDAMLVEQPPNKGTYRYRTEITLPKDELAVGKFYQLFVEIPQSTAATAKEFSGLAILPPAIAKNYPAEKVPFTIRNWDSRVPAYFHLADRLGLRMLGVWGGWSSKPPYKPHCPGIDTCQKLGDKWITGTPAAQIERHGFTKYSEESLREGMRNFLEAFADKGLARIAMGNEPHGTGQKVLDNVRAYRAIYETVKAFDPEIHVIGTSVEPNEEYFKAGYQHFLDSYDFHIYEHYTNVRKSMRRYRELMEDYDAVKPINSTELGLNSQGQARLDVAREMIKKLTVFFAEGGDMVAWFTIQYPDPKGKARGQFGDAHCMFDCKYNLYNPRLDAITHYHLLNAICVKKFAEEMHYPNRAQAYLFRDDKGKALQILWLDRDRKEVSIPLPADQTVRLLAIDGTERELHSGDGAITMTLGDDPIMLLYDDKETPLASELGAPALALDEPPAPIAPGGSTTISLAGENLRPESLRVSAPPRWKSAVTSSGNGRLTIRLDAPMSATAREARVHLRALVNGQATAAIEVPIKVTRGAQ</sequence>
<dbReference type="InterPro" id="IPR017853">
    <property type="entry name" value="GH"/>
</dbReference>
<dbReference type="Gene3D" id="3.20.20.80">
    <property type="entry name" value="Glycosidases"/>
    <property type="match status" value="1"/>
</dbReference>
<dbReference type="EMBL" id="CP036279">
    <property type="protein sequence ID" value="QDU59982.1"/>
    <property type="molecule type" value="Genomic_DNA"/>
</dbReference>
<name>A0A518AZ64_9BACT</name>
<reference evidence="1 2" key="1">
    <citation type="submission" date="2019-02" db="EMBL/GenBank/DDBJ databases">
        <title>Deep-cultivation of Planctomycetes and their phenomic and genomic characterization uncovers novel biology.</title>
        <authorList>
            <person name="Wiegand S."/>
            <person name="Jogler M."/>
            <person name="Boedeker C."/>
            <person name="Pinto D."/>
            <person name="Vollmers J."/>
            <person name="Rivas-Marin E."/>
            <person name="Kohn T."/>
            <person name="Peeters S.H."/>
            <person name="Heuer A."/>
            <person name="Rast P."/>
            <person name="Oberbeckmann S."/>
            <person name="Bunk B."/>
            <person name="Jeske O."/>
            <person name="Meyerdierks A."/>
            <person name="Storesund J.E."/>
            <person name="Kallscheuer N."/>
            <person name="Luecker S."/>
            <person name="Lage O.M."/>
            <person name="Pohl T."/>
            <person name="Merkel B.J."/>
            <person name="Hornburger P."/>
            <person name="Mueller R.-W."/>
            <person name="Bruemmer F."/>
            <person name="Labrenz M."/>
            <person name="Spormann A.M."/>
            <person name="Op den Camp H."/>
            <person name="Overmann J."/>
            <person name="Amann R."/>
            <person name="Jetten M.S.M."/>
            <person name="Mascher T."/>
            <person name="Medema M.H."/>
            <person name="Devos D.P."/>
            <person name="Kaster A.-K."/>
            <person name="Ovreas L."/>
            <person name="Rohde M."/>
            <person name="Galperin M.Y."/>
            <person name="Jogler C."/>
        </authorList>
    </citation>
    <scope>NUCLEOTIDE SEQUENCE [LARGE SCALE GENOMIC DNA]</scope>
    <source>
        <strain evidence="1 2">Pan216</strain>
    </source>
</reference>
<evidence type="ECO:0000313" key="1">
    <source>
        <dbReference type="EMBL" id="QDU59982.1"/>
    </source>
</evidence>
<dbReference type="Proteomes" id="UP000317093">
    <property type="component" value="Chromosome"/>
</dbReference>
<accession>A0A518AZ64</accession>
<dbReference type="Gene3D" id="2.60.120.260">
    <property type="entry name" value="Galactose-binding domain-like"/>
    <property type="match status" value="1"/>
</dbReference>
<dbReference type="SUPFAM" id="SSF51445">
    <property type="entry name" value="(Trans)glycosidases"/>
    <property type="match status" value="1"/>
</dbReference>
<proteinExistence type="predicted"/>
<keyword evidence="2" id="KW-1185">Reference proteome</keyword>
<evidence type="ECO:0000313" key="2">
    <source>
        <dbReference type="Proteomes" id="UP000317093"/>
    </source>
</evidence>
<protein>
    <submittedName>
        <fullName evidence="1">Uncharacterized protein</fullName>
    </submittedName>
</protein>